<dbReference type="SMART" id="SM00836">
    <property type="entry name" value="DALR_1"/>
    <property type="match status" value="1"/>
</dbReference>
<dbReference type="RefSeq" id="WP_130584822.1">
    <property type="nucleotide sequence ID" value="NZ_CP029159.1"/>
</dbReference>
<evidence type="ECO:0000313" key="8">
    <source>
        <dbReference type="EMBL" id="QKM67500.1"/>
    </source>
</evidence>
<accession>A0A7G3UEH3</accession>
<dbReference type="PANTHER" id="PTHR11956:SF5">
    <property type="entry name" value="ARGININE--TRNA LIGASE, CYTOPLASMIC"/>
    <property type="match status" value="1"/>
</dbReference>
<evidence type="ECO:0000313" key="9">
    <source>
        <dbReference type="Proteomes" id="UP000005940"/>
    </source>
</evidence>
<sequence>MTPAELSRTVRHAVCRAVADGALAVEVPESVRVERPRPGGCGDWATNVALRLAGPAGRPARAVAEELRARIAAEPGIGEVEITGAGFLNITVDEDPLERRRAVIGRALRQPRRHGNPITGDRGTVWAETVGLLRDARGYGPASVPVRECRDMSGELGTDPVRWAFLAVAAGDRARPGAELLRQRESNPLFTVRYAYSRSRALVREAARLGFTGSTEQFVETELERWLADWPEALDSAARLCAPDRIARHLEGTADALLGFQHTVLPVGGEKPSAAHRSRLALAEAAGGVLSGGLSLLGISAPQHL</sequence>
<keyword evidence="3" id="KW-0547">Nucleotide-binding</keyword>
<evidence type="ECO:0000256" key="1">
    <source>
        <dbReference type="ARBA" id="ARBA00012837"/>
    </source>
</evidence>
<dbReference type="InterPro" id="IPR036695">
    <property type="entry name" value="Arg-tRNA-synth_N_sf"/>
</dbReference>
<dbReference type="EC" id="6.1.1.19" evidence="1"/>
<dbReference type="GO" id="GO:0005524">
    <property type="term" value="F:ATP binding"/>
    <property type="evidence" value="ECO:0007669"/>
    <property type="project" value="UniProtKB-KW"/>
</dbReference>
<feature type="domain" description="Arginyl tRNA synthetase N-terminal" evidence="7">
    <location>
        <begin position="8"/>
        <end position="92"/>
    </location>
</feature>
<dbReference type="Pfam" id="PF05746">
    <property type="entry name" value="DALR_1"/>
    <property type="match status" value="1"/>
</dbReference>
<evidence type="ECO:0000256" key="3">
    <source>
        <dbReference type="ARBA" id="ARBA00022741"/>
    </source>
</evidence>
<name>A0A7G3UEH3_STRT9</name>
<dbReference type="PANTHER" id="PTHR11956">
    <property type="entry name" value="ARGINYL-TRNA SYNTHETASE"/>
    <property type="match status" value="1"/>
</dbReference>
<dbReference type="GO" id="GO:0005737">
    <property type="term" value="C:cytoplasm"/>
    <property type="evidence" value="ECO:0007669"/>
    <property type="project" value="InterPro"/>
</dbReference>
<dbReference type="Pfam" id="PF03485">
    <property type="entry name" value="Arg_tRNA_synt_N"/>
    <property type="match status" value="1"/>
</dbReference>
<comment type="catalytic activity">
    <reaction evidence="5">
        <text>tRNA(Arg) + L-arginine + ATP = L-arginyl-tRNA(Arg) + AMP + diphosphate</text>
        <dbReference type="Rhea" id="RHEA:20301"/>
        <dbReference type="Rhea" id="RHEA-COMP:9658"/>
        <dbReference type="Rhea" id="RHEA-COMP:9673"/>
        <dbReference type="ChEBI" id="CHEBI:30616"/>
        <dbReference type="ChEBI" id="CHEBI:32682"/>
        <dbReference type="ChEBI" id="CHEBI:33019"/>
        <dbReference type="ChEBI" id="CHEBI:78442"/>
        <dbReference type="ChEBI" id="CHEBI:78513"/>
        <dbReference type="ChEBI" id="CHEBI:456215"/>
        <dbReference type="EC" id="6.1.1.19"/>
    </reaction>
</comment>
<gene>
    <name evidence="8" type="ORF">STSU_010305</name>
</gene>
<dbReference type="InterPro" id="IPR005148">
    <property type="entry name" value="Arg-tRNA-synth_N"/>
</dbReference>
<keyword evidence="4" id="KW-0067">ATP-binding</keyword>
<proteinExistence type="predicted"/>
<dbReference type="SUPFAM" id="SSF55190">
    <property type="entry name" value="Arginyl-tRNA synthetase (ArgRS), N-terminal 'additional' domain"/>
    <property type="match status" value="1"/>
</dbReference>
<dbReference type="GO" id="GO:0004814">
    <property type="term" value="F:arginine-tRNA ligase activity"/>
    <property type="evidence" value="ECO:0007669"/>
    <property type="project" value="UniProtKB-EC"/>
</dbReference>
<evidence type="ECO:0000256" key="4">
    <source>
        <dbReference type="ARBA" id="ARBA00022840"/>
    </source>
</evidence>
<dbReference type="SMART" id="SM01016">
    <property type="entry name" value="Arg_tRNA_synt_N"/>
    <property type="match status" value="1"/>
</dbReference>
<dbReference type="Proteomes" id="UP000005940">
    <property type="component" value="Chromosome"/>
</dbReference>
<dbReference type="InterPro" id="IPR001278">
    <property type="entry name" value="Arg-tRNA-ligase"/>
</dbReference>
<reference evidence="8 9" key="1">
    <citation type="journal article" date="2012" name="J. Bacteriol.">
        <title>Draft genome of Streptomyces tsukubaensis NRRL 18488, the producer of the clinically important immunosuppressant tacrolimus (FK506).</title>
        <authorList>
            <person name="Barreiro C."/>
            <person name="Prieto C."/>
            <person name="Sola-Landa A."/>
            <person name="Solera E."/>
            <person name="Martinez-Castro M."/>
            <person name="Perez-Redondo R."/>
            <person name="Garcia-Estrada C."/>
            <person name="Aparicio J.F."/>
            <person name="Fernandez-Martinez L.T."/>
            <person name="Santos-Aberturas J."/>
            <person name="Salehi-Najafabadi Z."/>
            <person name="Rodriguez-Garcia A."/>
            <person name="Tauch A."/>
            <person name="Martin J.F."/>
        </authorList>
    </citation>
    <scope>NUCLEOTIDE SEQUENCE [LARGE SCALE GENOMIC DNA]</scope>
    <source>
        <strain evidence="9">DSM 42081 / NBRC 108919 / NRRL 18488 / 9993</strain>
    </source>
</reference>
<dbReference type="InterPro" id="IPR008909">
    <property type="entry name" value="DALR_anticod-bd"/>
</dbReference>
<keyword evidence="2" id="KW-0436">Ligase</keyword>
<dbReference type="AlphaFoldDB" id="A0A7G3UEH3"/>
<dbReference type="Gene3D" id="1.10.730.10">
    <property type="entry name" value="Isoleucyl-tRNA Synthetase, Domain 1"/>
    <property type="match status" value="1"/>
</dbReference>
<evidence type="ECO:0000259" key="7">
    <source>
        <dbReference type="SMART" id="SM01016"/>
    </source>
</evidence>
<evidence type="ECO:0000256" key="5">
    <source>
        <dbReference type="ARBA" id="ARBA00049339"/>
    </source>
</evidence>
<evidence type="ECO:0000256" key="2">
    <source>
        <dbReference type="ARBA" id="ARBA00022598"/>
    </source>
</evidence>
<feature type="domain" description="DALR anticodon binding" evidence="6">
    <location>
        <begin position="192"/>
        <end position="305"/>
    </location>
</feature>
<dbReference type="GO" id="GO:0006420">
    <property type="term" value="P:arginyl-tRNA aminoacylation"/>
    <property type="evidence" value="ECO:0007669"/>
    <property type="project" value="InterPro"/>
</dbReference>
<dbReference type="InterPro" id="IPR009080">
    <property type="entry name" value="tRNAsynth_Ia_anticodon-bd"/>
</dbReference>
<evidence type="ECO:0000259" key="6">
    <source>
        <dbReference type="SMART" id="SM00836"/>
    </source>
</evidence>
<keyword evidence="9" id="KW-1185">Reference proteome</keyword>
<organism evidence="8 9">
    <name type="scientific">Streptomyces tsukubensis (strain DSM 42081 / NBRC 108919 / NRRL 18488 / 9993)</name>
    <dbReference type="NCBI Taxonomy" id="1114943"/>
    <lineage>
        <taxon>Bacteria</taxon>
        <taxon>Bacillati</taxon>
        <taxon>Actinomycetota</taxon>
        <taxon>Actinomycetes</taxon>
        <taxon>Kitasatosporales</taxon>
        <taxon>Streptomycetaceae</taxon>
        <taxon>Streptomyces</taxon>
    </lineage>
</organism>
<dbReference type="EMBL" id="CP029159">
    <property type="protein sequence ID" value="QKM67500.1"/>
    <property type="molecule type" value="Genomic_DNA"/>
</dbReference>
<protein>
    <recommendedName>
        <fullName evidence="1">arginine--tRNA ligase</fullName>
        <ecNumber evidence="1">6.1.1.19</ecNumber>
    </recommendedName>
</protein>
<dbReference type="SUPFAM" id="SSF47323">
    <property type="entry name" value="Anticodon-binding domain of a subclass of class I aminoacyl-tRNA synthetases"/>
    <property type="match status" value="1"/>
</dbReference>
<dbReference type="Gene3D" id="3.30.1360.70">
    <property type="entry name" value="Arginyl tRNA synthetase N-terminal domain"/>
    <property type="match status" value="1"/>
</dbReference>
<dbReference type="NCBIfam" id="NF045898">
    <property type="entry name" value="ArgS_rel_codon"/>
    <property type="match status" value="1"/>
</dbReference>